<dbReference type="RefSeq" id="WP_322464308.1">
    <property type="nucleotide sequence ID" value="NZ_JAXOJX010000002.1"/>
</dbReference>
<protein>
    <submittedName>
        <fullName evidence="1">Uncharacterized protein</fullName>
    </submittedName>
</protein>
<name>A0ABU5I8W2_9BURK</name>
<evidence type="ECO:0000313" key="2">
    <source>
        <dbReference type="Proteomes" id="UP001293718"/>
    </source>
</evidence>
<dbReference type="EMBL" id="JAXOJX010000002">
    <property type="protein sequence ID" value="MDZ5455533.1"/>
    <property type="molecule type" value="Genomic_DNA"/>
</dbReference>
<accession>A0ABU5I8W2</accession>
<sequence length="141" mass="15983">MSPQERLHIERGGHVLVVEEIDGARWQVLSISLAETEIVPAKPGSAAHELHRDAQRAAVAAASKLGDKALVRPSRYSYEVEFHVADRGVAWRLRMQKDSRDVEEKLFHMPRNTDDEEEAFYGTHDLALSAGEHWVAAQRRY</sequence>
<organism evidence="1 2">
    <name type="scientific">Azohydromonas lata</name>
    <dbReference type="NCBI Taxonomy" id="45677"/>
    <lineage>
        <taxon>Bacteria</taxon>
        <taxon>Pseudomonadati</taxon>
        <taxon>Pseudomonadota</taxon>
        <taxon>Betaproteobacteria</taxon>
        <taxon>Burkholderiales</taxon>
        <taxon>Sphaerotilaceae</taxon>
        <taxon>Azohydromonas</taxon>
    </lineage>
</organism>
<dbReference type="Proteomes" id="UP001293718">
    <property type="component" value="Unassembled WGS sequence"/>
</dbReference>
<reference evidence="1 2" key="1">
    <citation type="submission" date="2023-11" db="EMBL/GenBank/DDBJ databases">
        <title>Draft genome of Azohydromonas lata strain H1 (DSM1123), a polyhydroxyalkanoate producer.</title>
        <authorList>
            <person name="Traversa D."/>
            <person name="D'Addabbo P."/>
            <person name="Pazzani C."/>
            <person name="Manzari C."/>
            <person name="Chiara M."/>
            <person name="Scrascia M."/>
        </authorList>
    </citation>
    <scope>NUCLEOTIDE SEQUENCE [LARGE SCALE GENOMIC DNA]</scope>
    <source>
        <strain evidence="1 2">H1</strain>
    </source>
</reference>
<proteinExistence type="predicted"/>
<gene>
    <name evidence="1" type="ORF">SM757_02995</name>
</gene>
<comment type="caution">
    <text evidence="1">The sequence shown here is derived from an EMBL/GenBank/DDBJ whole genome shotgun (WGS) entry which is preliminary data.</text>
</comment>
<evidence type="ECO:0000313" key="1">
    <source>
        <dbReference type="EMBL" id="MDZ5455533.1"/>
    </source>
</evidence>
<keyword evidence="2" id="KW-1185">Reference proteome</keyword>